<dbReference type="KEGG" id="noa:BKM31_11080"/>
<reference evidence="3" key="1">
    <citation type="journal article" date="2017" name="Med. Chem. Commun.">
        <title>Nonomuraea sp. ATCC 55076 harbours the largest actinomycete chromosome to date and the kistamicin biosynthetic gene cluster.</title>
        <authorList>
            <person name="Nazari B."/>
            <person name="Forneris C.C."/>
            <person name="Gibson M.I."/>
            <person name="Moon K."/>
            <person name="Schramma K.R."/>
            <person name="Seyedsayamdost M.R."/>
        </authorList>
    </citation>
    <scope>NUCLEOTIDE SEQUENCE [LARGE SCALE GENOMIC DNA]</scope>
    <source>
        <strain evidence="3">ATCC 55076</strain>
    </source>
</reference>
<dbReference type="EMBL" id="CP017717">
    <property type="protein sequence ID" value="AQZ61942.1"/>
    <property type="molecule type" value="Genomic_DNA"/>
</dbReference>
<organism evidence="2 3">
    <name type="scientific">[Actinomadura] parvosata subsp. kistnae</name>
    <dbReference type="NCBI Taxonomy" id="1909395"/>
    <lineage>
        <taxon>Bacteria</taxon>
        <taxon>Bacillati</taxon>
        <taxon>Actinomycetota</taxon>
        <taxon>Actinomycetes</taxon>
        <taxon>Streptosporangiales</taxon>
        <taxon>Streptosporangiaceae</taxon>
        <taxon>Nonomuraea</taxon>
    </lineage>
</organism>
<proteinExistence type="predicted"/>
<accession>A0A1U9ZVI1</accession>
<feature type="domain" description="STAS" evidence="1">
    <location>
        <begin position="21"/>
        <end position="75"/>
    </location>
</feature>
<dbReference type="OrthoDB" id="3695774at2"/>
<dbReference type="SUPFAM" id="SSF52091">
    <property type="entry name" value="SpoIIaa-like"/>
    <property type="match status" value="1"/>
</dbReference>
<evidence type="ECO:0000259" key="1">
    <source>
        <dbReference type="PROSITE" id="PS50801"/>
    </source>
</evidence>
<sequence length="134" mass="14190">MTAETGASHASIRPVADPHGLSISGELDREVAPMLAGALAWAVRSGSGDIHLDLGGVTFIDVAAVRLIARTATELPTPRRLIADPLTPLASRLLHLMGWRLGPDRNLYVPLNGHDPPCSDLYGGRPIAPHDPAR</sequence>
<protein>
    <recommendedName>
        <fullName evidence="1">STAS domain-containing protein</fullName>
    </recommendedName>
</protein>
<dbReference type="Gene3D" id="3.30.750.24">
    <property type="entry name" value="STAS domain"/>
    <property type="match status" value="1"/>
</dbReference>
<dbReference type="STRING" id="1909395.BKM31_11080"/>
<dbReference type="RefSeq" id="WP_080038083.1">
    <property type="nucleotide sequence ID" value="NZ_CP017717.1"/>
</dbReference>
<evidence type="ECO:0000313" key="2">
    <source>
        <dbReference type="EMBL" id="AQZ61942.1"/>
    </source>
</evidence>
<dbReference type="Pfam" id="PF13466">
    <property type="entry name" value="STAS_2"/>
    <property type="match status" value="1"/>
</dbReference>
<dbReference type="Proteomes" id="UP000190797">
    <property type="component" value="Chromosome"/>
</dbReference>
<dbReference type="InterPro" id="IPR036513">
    <property type="entry name" value="STAS_dom_sf"/>
</dbReference>
<keyword evidence="3" id="KW-1185">Reference proteome</keyword>
<dbReference type="CDD" id="cd07043">
    <property type="entry name" value="STAS_anti-anti-sigma_factors"/>
    <property type="match status" value="1"/>
</dbReference>
<evidence type="ECO:0000313" key="3">
    <source>
        <dbReference type="Proteomes" id="UP000190797"/>
    </source>
</evidence>
<name>A0A1U9ZVI1_9ACTN</name>
<gene>
    <name evidence="2" type="ORF">BKM31_11080</name>
</gene>
<dbReference type="AlphaFoldDB" id="A0A1U9ZVI1"/>
<dbReference type="InterPro" id="IPR002645">
    <property type="entry name" value="STAS_dom"/>
</dbReference>
<dbReference type="InterPro" id="IPR058548">
    <property type="entry name" value="MlaB-like_STAS"/>
</dbReference>
<dbReference type="PROSITE" id="PS50801">
    <property type="entry name" value="STAS"/>
    <property type="match status" value="1"/>
</dbReference>